<dbReference type="Gene3D" id="3.30.559.10">
    <property type="entry name" value="Chloramphenicol acetyltransferase-like domain"/>
    <property type="match status" value="2"/>
</dbReference>
<dbReference type="EMBL" id="CAADRA010007241">
    <property type="protein sequence ID" value="VFT99512.1"/>
    <property type="molecule type" value="Genomic_DNA"/>
</dbReference>
<dbReference type="GO" id="GO:0044550">
    <property type="term" value="P:secondary metabolite biosynthetic process"/>
    <property type="evidence" value="ECO:0007669"/>
    <property type="project" value="TreeGrafter"/>
</dbReference>
<dbReference type="OrthoDB" id="1932220at2759"/>
<organism evidence="4 5">
    <name type="scientific">Aphanomyces stellatus</name>
    <dbReference type="NCBI Taxonomy" id="120398"/>
    <lineage>
        <taxon>Eukaryota</taxon>
        <taxon>Sar</taxon>
        <taxon>Stramenopiles</taxon>
        <taxon>Oomycota</taxon>
        <taxon>Saprolegniomycetes</taxon>
        <taxon>Saprolegniales</taxon>
        <taxon>Verrucalvaceae</taxon>
        <taxon>Aphanomyces</taxon>
    </lineage>
</organism>
<dbReference type="EMBL" id="VJMH01007215">
    <property type="protein sequence ID" value="KAF0685206.1"/>
    <property type="molecule type" value="Genomic_DNA"/>
</dbReference>
<feature type="compositionally biased region" description="Pro residues" evidence="2">
    <location>
        <begin position="233"/>
        <end position="243"/>
    </location>
</feature>
<dbReference type="Pfam" id="PF02458">
    <property type="entry name" value="Transferase"/>
    <property type="match status" value="1"/>
</dbReference>
<dbReference type="PANTHER" id="PTHR31642:SF310">
    <property type="entry name" value="FATTY ALCOHOL:CAFFEOYL-COA ACYLTRANSFERASE"/>
    <property type="match status" value="1"/>
</dbReference>
<dbReference type="PANTHER" id="PTHR31642">
    <property type="entry name" value="TRICHOTHECENE 3-O-ACETYLTRANSFERASE"/>
    <property type="match status" value="1"/>
</dbReference>
<evidence type="ECO:0000313" key="5">
    <source>
        <dbReference type="Proteomes" id="UP000332933"/>
    </source>
</evidence>
<dbReference type="GO" id="GO:0016747">
    <property type="term" value="F:acyltransferase activity, transferring groups other than amino-acyl groups"/>
    <property type="evidence" value="ECO:0007669"/>
    <property type="project" value="TreeGrafter"/>
</dbReference>
<sequence length="493" mass="53139">MSTDKPTPSWSSPPCLVLPLHAAVHTTPLRLPLGPLEFLSAGRWLPITLVYDEVLAIDRLCAALAAALDRYPIFSGRLECNTGVHAKTARLAVRLEAASCGVSVSEGTSALALADVATCNASTMMSWPARDALGKCFLPPPHARDVRGMLAAATPLVHIALVHLAHDSGTVLAVEFAHCVADAASCFSLMKCWATFASLASPTDTPLPSCVPQGPFDVIQDAILQLSSRRTPPASPPTAPNPPLFVTTTPRTPPRAPKGEKLVTSLVFRLPHAQVAALQARLRQATTTNDVVSALLWQVSSSLPGREHRPSHLRMLLNFRTCLDLPPDAVGNMVYSILVLLDSMHAAVAPLAALANATHAAVDAAKRTHVLRDLTTIYQQPWPRIFWSDVPNATTTYVTNLSRYPFAHLVFGRRAAVDMLEAAYGAFPFMCQIFADTLGRANATGRDLRVVMHVPPAAALHVVTQWAVALRLHEPTNERTTDQQLDDRTGQLD</sequence>
<dbReference type="InterPro" id="IPR023213">
    <property type="entry name" value="CAT-like_dom_sf"/>
</dbReference>
<evidence type="ECO:0000256" key="2">
    <source>
        <dbReference type="SAM" id="MobiDB-lite"/>
    </source>
</evidence>
<reference evidence="3" key="2">
    <citation type="submission" date="2019-06" db="EMBL/GenBank/DDBJ databases">
        <title>Genomics analysis of Aphanomyces spp. identifies a new class of oomycete effector associated with host adaptation.</title>
        <authorList>
            <person name="Gaulin E."/>
        </authorList>
    </citation>
    <scope>NUCLEOTIDE SEQUENCE</scope>
    <source>
        <strain evidence="3">CBS 578.67</strain>
    </source>
</reference>
<proteinExistence type="predicted"/>
<evidence type="ECO:0000313" key="4">
    <source>
        <dbReference type="EMBL" id="VFT99512.1"/>
    </source>
</evidence>
<dbReference type="Proteomes" id="UP000332933">
    <property type="component" value="Unassembled WGS sequence"/>
</dbReference>
<reference evidence="4 5" key="1">
    <citation type="submission" date="2019-03" db="EMBL/GenBank/DDBJ databases">
        <authorList>
            <person name="Gaulin E."/>
            <person name="Dumas B."/>
        </authorList>
    </citation>
    <scope>NUCLEOTIDE SEQUENCE [LARGE SCALE GENOMIC DNA]</scope>
    <source>
        <strain evidence="4">CBS 568.67</strain>
    </source>
</reference>
<evidence type="ECO:0000313" key="3">
    <source>
        <dbReference type="EMBL" id="KAF0685206.1"/>
    </source>
</evidence>
<feature type="region of interest" description="Disordered" evidence="2">
    <location>
        <begin position="229"/>
        <end position="256"/>
    </location>
</feature>
<accession>A0A485LL37</accession>
<protein>
    <submittedName>
        <fullName evidence="4">Aste57867_22862 protein</fullName>
    </submittedName>
</protein>
<dbReference type="AlphaFoldDB" id="A0A485LL37"/>
<gene>
    <name evidence="4" type="primary">Aste57867_22862</name>
    <name evidence="3" type="ORF">As57867_022791</name>
    <name evidence="4" type="ORF">ASTE57867_22862</name>
</gene>
<dbReference type="InterPro" id="IPR050317">
    <property type="entry name" value="Plant_Fungal_Acyltransferase"/>
</dbReference>
<evidence type="ECO:0000256" key="1">
    <source>
        <dbReference type="ARBA" id="ARBA00022679"/>
    </source>
</evidence>
<keyword evidence="5" id="KW-1185">Reference proteome</keyword>
<name>A0A485LL37_9STRA</name>
<keyword evidence="1" id="KW-0808">Transferase</keyword>